<reference evidence="1" key="1">
    <citation type="journal article" date="2021" name="Proc. Natl. Acad. Sci. U.S.A.">
        <title>A Catalog of Tens of Thousands of Viruses from Human Metagenomes Reveals Hidden Associations with Chronic Diseases.</title>
        <authorList>
            <person name="Tisza M.J."/>
            <person name="Buck C.B."/>
        </authorList>
    </citation>
    <scope>NUCLEOTIDE SEQUENCE</scope>
    <source>
        <strain evidence="1">CtCo31</strain>
    </source>
</reference>
<dbReference type="EMBL" id="BK016109">
    <property type="protein sequence ID" value="DAF95725.1"/>
    <property type="molecule type" value="Genomic_DNA"/>
</dbReference>
<protein>
    <submittedName>
        <fullName evidence="1">Uncharacterized protein</fullName>
    </submittedName>
</protein>
<proteinExistence type="predicted"/>
<accession>A0A8S5UMM2</accession>
<evidence type="ECO:0000313" key="1">
    <source>
        <dbReference type="EMBL" id="DAF95725.1"/>
    </source>
</evidence>
<name>A0A8S5UMM2_9CAUD</name>
<sequence>MGIQKLLISQLKLIIKDLKMFHKQILLNLVLLNYRMN</sequence>
<organism evidence="1">
    <name type="scientific">Myoviridae sp. ctCo31</name>
    <dbReference type="NCBI Taxonomy" id="2825053"/>
    <lineage>
        <taxon>Viruses</taxon>
        <taxon>Duplodnaviria</taxon>
        <taxon>Heunggongvirae</taxon>
        <taxon>Uroviricota</taxon>
        <taxon>Caudoviricetes</taxon>
    </lineage>
</organism>